<evidence type="ECO:0008006" key="4">
    <source>
        <dbReference type="Google" id="ProtNLM"/>
    </source>
</evidence>
<name>A0A8H7UU51_9FUNG</name>
<keyword evidence="3" id="KW-1185">Reference proteome</keyword>
<keyword evidence="1" id="KW-1133">Transmembrane helix</keyword>
<protein>
    <recommendedName>
        <fullName evidence="4">Late embryogenesis abundant protein LEA-2 subgroup domain-containing protein</fullName>
    </recommendedName>
</protein>
<comment type="caution">
    <text evidence="2">The sequence shown here is derived from an EMBL/GenBank/DDBJ whole genome shotgun (WGS) entry which is preliminary data.</text>
</comment>
<dbReference type="Proteomes" id="UP000650833">
    <property type="component" value="Unassembled WGS sequence"/>
</dbReference>
<dbReference type="AlphaFoldDB" id="A0A8H7UU51"/>
<keyword evidence="1" id="KW-0472">Membrane</keyword>
<evidence type="ECO:0000313" key="3">
    <source>
        <dbReference type="Proteomes" id="UP000650833"/>
    </source>
</evidence>
<organism evidence="2 3">
    <name type="scientific">Mucor plumbeus</name>
    <dbReference type="NCBI Taxonomy" id="97098"/>
    <lineage>
        <taxon>Eukaryota</taxon>
        <taxon>Fungi</taxon>
        <taxon>Fungi incertae sedis</taxon>
        <taxon>Mucoromycota</taxon>
        <taxon>Mucoromycotina</taxon>
        <taxon>Mucoromycetes</taxon>
        <taxon>Mucorales</taxon>
        <taxon>Mucorineae</taxon>
        <taxon>Mucoraceae</taxon>
        <taxon>Mucor</taxon>
    </lineage>
</organism>
<proteinExistence type="predicted"/>
<evidence type="ECO:0000256" key="1">
    <source>
        <dbReference type="SAM" id="Phobius"/>
    </source>
</evidence>
<evidence type="ECO:0000313" key="2">
    <source>
        <dbReference type="EMBL" id="KAG2190944.1"/>
    </source>
</evidence>
<sequence>MSLFKSKRKNRITSEFDSTSQSALLPIQNVYSAYNRLPSPVLTVNNSTEDIYKSSSIKSNNNQYHPYYHLKSKKNDDNHVEKFSQQQILIKEAEERAAAKLHKKSAYSRFLCCFCFPCLPMWTRTICCFIFLGICGLSCLILFFVLSFKQPQIVLNGGNDLALDYNIFNGNYFEINFEKVKAMIYYPTLNKTTVGMGEISGLVLRPHTITNITFPIRLLSDISNGNNTDKNTASEMKDNNFTIRSIVNELCLKEDGMQKEIDIVYDIMPTLRFGDYGSLSLSFLGQSTKMSCEKVFIYNYMFCETLHECFNI</sequence>
<dbReference type="OrthoDB" id="20273at2759"/>
<keyword evidence="1" id="KW-0812">Transmembrane</keyword>
<gene>
    <name evidence="2" type="ORF">INT46_004947</name>
</gene>
<reference evidence="2" key="1">
    <citation type="submission" date="2020-12" db="EMBL/GenBank/DDBJ databases">
        <title>Metabolic potential, ecology and presence of endohyphal bacteria is reflected in genomic diversity of Mucoromycotina.</title>
        <authorList>
            <person name="Muszewska A."/>
            <person name="Okrasinska A."/>
            <person name="Steczkiewicz K."/>
            <person name="Drgas O."/>
            <person name="Orlowska M."/>
            <person name="Perlinska-Lenart U."/>
            <person name="Aleksandrzak-Piekarczyk T."/>
            <person name="Szatraj K."/>
            <person name="Zielenkiewicz U."/>
            <person name="Pilsyk S."/>
            <person name="Malc E."/>
            <person name="Mieczkowski P."/>
            <person name="Kruszewska J.S."/>
            <person name="Biernat P."/>
            <person name="Pawlowska J."/>
        </authorList>
    </citation>
    <scope>NUCLEOTIDE SEQUENCE</scope>
    <source>
        <strain evidence="2">CBS 226.32</strain>
    </source>
</reference>
<accession>A0A8H7UU51</accession>
<feature type="transmembrane region" description="Helical" evidence="1">
    <location>
        <begin position="129"/>
        <end position="148"/>
    </location>
</feature>
<dbReference type="EMBL" id="JAEPRC010000886">
    <property type="protein sequence ID" value="KAG2190944.1"/>
    <property type="molecule type" value="Genomic_DNA"/>
</dbReference>